<keyword evidence="2" id="KW-1003">Cell membrane</keyword>
<evidence type="ECO:0000256" key="12">
    <source>
        <dbReference type="SAM" id="Coils"/>
    </source>
</evidence>
<dbReference type="AlphaFoldDB" id="A0A3L8PV80"/>
<dbReference type="GO" id="GO:0003755">
    <property type="term" value="F:peptidyl-prolyl cis-trans isomerase activity"/>
    <property type="evidence" value="ECO:0007669"/>
    <property type="project" value="UniProtKB-KW"/>
</dbReference>
<keyword evidence="11" id="KW-0697">Rotamase</keyword>
<keyword evidence="4 13" id="KW-0812">Transmembrane</keyword>
<evidence type="ECO:0000313" key="16">
    <source>
        <dbReference type="Proteomes" id="UP000281474"/>
    </source>
</evidence>
<dbReference type="EMBL" id="QZEI01000037">
    <property type="protein sequence ID" value="RLV59337.1"/>
    <property type="molecule type" value="Genomic_DNA"/>
</dbReference>
<evidence type="ECO:0000256" key="8">
    <source>
        <dbReference type="ARBA" id="ARBA00038408"/>
    </source>
</evidence>
<dbReference type="GO" id="GO:0005886">
    <property type="term" value="C:plasma membrane"/>
    <property type="evidence" value="ECO:0007669"/>
    <property type="project" value="UniProtKB-SubCell"/>
</dbReference>
<dbReference type="SUPFAM" id="SSF109998">
    <property type="entry name" value="Triger factor/SurA peptide-binding domain-like"/>
    <property type="match status" value="1"/>
</dbReference>
<evidence type="ECO:0000256" key="5">
    <source>
        <dbReference type="ARBA" id="ARBA00022989"/>
    </source>
</evidence>
<dbReference type="InterPro" id="IPR000297">
    <property type="entry name" value="PPIase_PpiC"/>
</dbReference>
<evidence type="ECO:0000256" key="2">
    <source>
        <dbReference type="ARBA" id="ARBA00022475"/>
    </source>
</evidence>
<protein>
    <recommendedName>
        <fullName evidence="9">Periplasmic chaperone PpiD</fullName>
    </recommendedName>
    <alternativeName>
        <fullName evidence="10">Periplasmic folding chaperone</fullName>
    </alternativeName>
</protein>
<dbReference type="SUPFAM" id="SSF54534">
    <property type="entry name" value="FKBP-like"/>
    <property type="match status" value="1"/>
</dbReference>
<feature type="coiled-coil region" evidence="12">
    <location>
        <begin position="45"/>
        <end position="72"/>
    </location>
</feature>
<name>A0A3L8PV80_9GAMM</name>
<dbReference type="PANTHER" id="PTHR47529:SF1">
    <property type="entry name" value="PERIPLASMIC CHAPERONE PPID"/>
    <property type="match status" value="1"/>
</dbReference>
<evidence type="ECO:0000259" key="14">
    <source>
        <dbReference type="PROSITE" id="PS50198"/>
    </source>
</evidence>
<dbReference type="Proteomes" id="UP000281474">
    <property type="component" value="Unassembled WGS sequence"/>
</dbReference>
<dbReference type="Pfam" id="PF13624">
    <property type="entry name" value="SurA_N_3"/>
    <property type="match status" value="1"/>
</dbReference>
<dbReference type="InterPro" id="IPR052029">
    <property type="entry name" value="PpiD_chaperone"/>
</dbReference>
<keyword evidence="7" id="KW-0143">Chaperone</keyword>
<comment type="subcellular location">
    <subcellularLocation>
        <location evidence="1">Cell inner membrane</location>
        <topology evidence="1">Single-pass type II membrane protein</topology>
        <orientation evidence="1">Periplasmic side</orientation>
    </subcellularLocation>
</comment>
<evidence type="ECO:0000256" key="13">
    <source>
        <dbReference type="SAM" id="Phobius"/>
    </source>
</evidence>
<comment type="similarity">
    <text evidence="8">Belongs to the PpiD chaperone family.</text>
</comment>
<evidence type="ECO:0000313" key="15">
    <source>
        <dbReference type="EMBL" id="RLV59337.1"/>
    </source>
</evidence>
<dbReference type="OrthoDB" id="9812372at2"/>
<keyword evidence="5 13" id="KW-1133">Transmembrane helix</keyword>
<dbReference type="Pfam" id="PF00639">
    <property type="entry name" value="Rotamase"/>
    <property type="match status" value="1"/>
</dbReference>
<organism evidence="15 16">
    <name type="scientific">Parashewanella curva</name>
    <dbReference type="NCBI Taxonomy" id="2338552"/>
    <lineage>
        <taxon>Bacteria</taxon>
        <taxon>Pseudomonadati</taxon>
        <taxon>Pseudomonadota</taxon>
        <taxon>Gammaproteobacteria</taxon>
        <taxon>Alteromonadales</taxon>
        <taxon>Shewanellaceae</taxon>
        <taxon>Parashewanella</taxon>
    </lineage>
</organism>
<keyword evidence="6 13" id="KW-0472">Membrane</keyword>
<gene>
    <name evidence="15" type="ORF">D5018_12645</name>
</gene>
<evidence type="ECO:0000256" key="10">
    <source>
        <dbReference type="ARBA" id="ARBA00042775"/>
    </source>
</evidence>
<evidence type="ECO:0000256" key="11">
    <source>
        <dbReference type="PROSITE-ProRule" id="PRU00278"/>
    </source>
</evidence>
<evidence type="ECO:0000256" key="7">
    <source>
        <dbReference type="ARBA" id="ARBA00023186"/>
    </source>
</evidence>
<evidence type="ECO:0000256" key="4">
    <source>
        <dbReference type="ARBA" id="ARBA00022692"/>
    </source>
</evidence>
<feature type="domain" description="PpiC" evidence="14">
    <location>
        <begin position="268"/>
        <end position="365"/>
    </location>
</feature>
<keyword evidence="12" id="KW-0175">Coiled coil</keyword>
<dbReference type="NCBIfam" id="NF008054">
    <property type="entry name" value="PRK10788.1"/>
    <property type="match status" value="1"/>
</dbReference>
<dbReference type="PROSITE" id="PS50198">
    <property type="entry name" value="PPIC_PPIASE_2"/>
    <property type="match status" value="1"/>
</dbReference>
<evidence type="ECO:0000256" key="9">
    <source>
        <dbReference type="ARBA" id="ARBA00040743"/>
    </source>
</evidence>
<accession>A0A3L8PV80</accession>
<dbReference type="Gene3D" id="1.10.4030.10">
    <property type="entry name" value="Porin chaperone SurA, peptide-binding domain"/>
    <property type="match status" value="1"/>
</dbReference>
<reference evidence="15 16" key="1">
    <citation type="submission" date="2018-09" db="EMBL/GenBank/DDBJ databases">
        <title>Phylogeny of the Shewanellaceae, and recommendation for two new genera, Pseudoshewanella and Parashewanella.</title>
        <authorList>
            <person name="Wang G."/>
        </authorList>
    </citation>
    <scope>NUCLEOTIDE SEQUENCE [LARGE SCALE GENOMIC DNA]</scope>
    <source>
        <strain evidence="15 16">C51</strain>
    </source>
</reference>
<keyword evidence="11 15" id="KW-0413">Isomerase</keyword>
<feature type="transmembrane region" description="Helical" evidence="13">
    <location>
        <begin position="12"/>
        <end position="34"/>
    </location>
</feature>
<evidence type="ECO:0000256" key="3">
    <source>
        <dbReference type="ARBA" id="ARBA00022519"/>
    </source>
</evidence>
<sequence>MLEKIREGSQGVIAKTILILVILSFAFAGVSSYLGSKTTVAAATVNGEEISKAELEQLYQNERNRLQQQLGEMFDTLASNDDYLKSVKKSVLERLVAQKLVDQAASNLNLTVSDAQVKQAILSEPAFQTDGHFDNDRFQAVLRQLGYQPAAFSESMRVDMTRRQLVEALIGSEFALKSEAKDIAELQGQSRDIRYAIVDAEPYKADIKVTDEQAKDYYDQNTNQFVRPEQVSLDYVELNAADFANKVNVSEEDAKTYYDEHKNQYQTTEKRLPAHILIPFGDDEAAAKSKIEAIKKELDNGADFAELAKKDSQDTFSAKNGGKLDWYEQGVMDPAFDDALFKLKKGQVSGIVKSEFGFHLIKLLDEKPVQTQAFADVKADIEKELKKRKADDEFYSLQQKLADTSYEVPDTLEDAAKAVNAKVMHSGLFARNNPPAVLNDPKVIKAAFSEQVLDQGMNSDVIELGDNHVIVLRVNEHKVAGTKSFDEVKADIVARIKQDKANDQAKIKAEEYAASIKAGKPEVKLTTKANVHRYDRELQLELVSEVFKLSKPEQAPTVGTVELTNGYAVVALDKVNPAEGINDAVIGSLQQQLANNFSELDYRSLIAYLKSKAEITYAEDANEISELQ</sequence>
<dbReference type="PANTHER" id="PTHR47529">
    <property type="entry name" value="PEPTIDYL-PROLYL CIS-TRANS ISOMERASE D"/>
    <property type="match status" value="1"/>
</dbReference>
<comment type="caution">
    <text evidence="15">The sequence shown here is derived from an EMBL/GenBank/DDBJ whole genome shotgun (WGS) entry which is preliminary data.</text>
</comment>
<dbReference type="Gene3D" id="3.10.50.40">
    <property type="match status" value="1"/>
</dbReference>
<proteinExistence type="inferred from homology"/>
<keyword evidence="3" id="KW-0997">Cell inner membrane</keyword>
<dbReference type="InterPro" id="IPR027304">
    <property type="entry name" value="Trigger_fact/SurA_dom_sf"/>
</dbReference>
<evidence type="ECO:0000256" key="6">
    <source>
        <dbReference type="ARBA" id="ARBA00023136"/>
    </source>
</evidence>
<keyword evidence="16" id="KW-1185">Reference proteome</keyword>
<evidence type="ECO:0000256" key="1">
    <source>
        <dbReference type="ARBA" id="ARBA00004382"/>
    </source>
</evidence>
<dbReference type="RefSeq" id="WP_121839367.1">
    <property type="nucleotide sequence ID" value="NZ_ML014786.1"/>
</dbReference>
<dbReference type="InterPro" id="IPR046357">
    <property type="entry name" value="PPIase_dom_sf"/>
</dbReference>